<dbReference type="AlphaFoldDB" id="A0A2P2MIG7"/>
<evidence type="ECO:0000313" key="1">
    <source>
        <dbReference type="EMBL" id="MBX30024.1"/>
    </source>
</evidence>
<proteinExistence type="predicted"/>
<sequence>MKHHQLASTFYTIRGKHHPSSGLHISKITKTKRLIKLKSDTLKAMCFRTQKLTIHLTSHQITKKNHNHDHRSTFYKQH</sequence>
<organism evidence="1">
    <name type="scientific">Rhizophora mucronata</name>
    <name type="common">Asiatic mangrove</name>
    <dbReference type="NCBI Taxonomy" id="61149"/>
    <lineage>
        <taxon>Eukaryota</taxon>
        <taxon>Viridiplantae</taxon>
        <taxon>Streptophyta</taxon>
        <taxon>Embryophyta</taxon>
        <taxon>Tracheophyta</taxon>
        <taxon>Spermatophyta</taxon>
        <taxon>Magnoliopsida</taxon>
        <taxon>eudicotyledons</taxon>
        <taxon>Gunneridae</taxon>
        <taxon>Pentapetalae</taxon>
        <taxon>rosids</taxon>
        <taxon>fabids</taxon>
        <taxon>Malpighiales</taxon>
        <taxon>Rhizophoraceae</taxon>
        <taxon>Rhizophora</taxon>
    </lineage>
</organism>
<reference evidence="1" key="1">
    <citation type="submission" date="2018-02" db="EMBL/GenBank/DDBJ databases">
        <title>Rhizophora mucronata_Transcriptome.</title>
        <authorList>
            <person name="Meera S.P."/>
            <person name="Sreeshan A."/>
            <person name="Augustine A."/>
        </authorList>
    </citation>
    <scope>NUCLEOTIDE SEQUENCE</scope>
    <source>
        <tissue evidence="1">Leaf</tissue>
    </source>
</reference>
<dbReference type="EMBL" id="GGEC01049540">
    <property type="protein sequence ID" value="MBX30024.1"/>
    <property type="molecule type" value="Transcribed_RNA"/>
</dbReference>
<protein>
    <submittedName>
        <fullName evidence="1">Uncharacterized protein</fullName>
    </submittedName>
</protein>
<accession>A0A2P2MIG7</accession>
<name>A0A2P2MIG7_RHIMU</name>